<reference evidence="2 3" key="1">
    <citation type="submission" date="2016-05" db="EMBL/GenBank/DDBJ databases">
        <title>Genomic and physiological characterization of Planctopirus sp. isolated from fresh water lake.</title>
        <authorList>
            <person name="Subhash Y."/>
            <person name="Ramana C."/>
        </authorList>
    </citation>
    <scope>NUCLEOTIDE SEQUENCE [LARGE SCALE GENOMIC DNA]</scope>
    <source>
        <strain evidence="2 3">JC280</strain>
    </source>
</reference>
<comment type="caution">
    <text evidence="2">The sequence shown here is derived from an EMBL/GenBank/DDBJ whole genome shotgun (WGS) entry which is preliminary data.</text>
</comment>
<feature type="region of interest" description="Disordered" evidence="1">
    <location>
        <begin position="156"/>
        <end position="192"/>
    </location>
</feature>
<dbReference type="EMBL" id="LYDR01000108">
    <property type="protein sequence ID" value="ODA30544.1"/>
    <property type="molecule type" value="Genomic_DNA"/>
</dbReference>
<keyword evidence="3" id="KW-1185">Reference proteome</keyword>
<accession>A0A1C3EBH5</accession>
<proteinExistence type="predicted"/>
<name>A0A1C3EBH5_9PLAN</name>
<sequence>MASALFTVISPANVLLTTQAGPAECKVIRPALRFCCRLHRTELWLLAEHLGTGLGTLRAHLSAFLAAGLRTLFTHFHTIEASLLTESTGRLPVGILCLNHPGANSAHRRADLAAGRTFRTIFLAAFNTVCTHGSTFAAVLGTTVFSIKNFGRTHRNTSRTQCSHSSHRTQHRIQSHTTIHDQSSRKGSKKHLGKQFVRNRDVFLFPEKLQRDAGCQNMPAQSCKHGTHGTIFLEKSICAQHSAECRHNSIQYPRNVIGHRNSGTLA</sequence>
<dbReference type="AlphaFoldDB" id="A0A1C3EBH5"/>
<evidence type="ECO:0000313" key="2">
    <source>
        <dbReference type="EMBL" id="ODA30544.1"/>
    </source>
</evidence>
<feature type="compositionally biased region" description="Basic residues" evidence="1">
    <location>
        <begin position="165"/>
        <end position="174"/>
    </location>
</feature>
<evidence type="ECO:0000256" key="1">
    <source>
        <dbReference type="SAM" id="MobiDB-lite"/>
    </source>
</evidence>
<gene>
    <name evidence="2" type="ORF">A6X21_05815</name>
</gene>
<dbReference type="Proteomes" id="UP000094828">
    <property type="component" value="Unassembled WGS sequence"/>
</dbReference>
<protein>
    <submittedName>
        <fullName evidence="2">Uncharacterized protein</fullName>
    </submittedName>
</protein>
<dbReference type="STRING" id="1841610.A6X21_05815"/>
<organism evidence="2 3">
    <name type="scientific">Planctopirus hydrillae</name>
    <dbReference type="NCBI Taxonomy" id="1841610"/>
    <lineage>
        <taxon>Bacteria</taxon>
        <taxon>Pseudomonadati</taxon>
        <taxon>Planctomycetota</taxon>
        <taxon>Planctomycetia</taxon>
        <taxon>Planctomycetales</taxon>
        <taxon>Planctomycetaceae</taxon>
        <taxon>Planctopirus</taxon>
    </lineage>
</organism>
<evidence type="ECO:0000313" key="3">
    <source>
        <dbReference type="Proteomes" id="UP000094828"/>
    </source>
</evidence>